<reference evidence="3 4" key="1">
    <citation type="submission" date="2021-03" db="EMBL/GenBank/DDBJ databases">
        <title>Winogradskyella sp. nov., isolated from costal sediment.</title>
        <authorList>
            <person name="Gao C."/>
        </authorList>
    </citation>
    <scope>NUCLEOTIDE SEQUENCE [LARGE SCALE GENOMIC DNA]</scope>
    <source>
        <strain evidence="3 4">DF17</strain>
    </source>
</reference>
<evidence type="ECO:0000313" key="3">
    <source>
        <dbReference type="EMBL" id="MBO3116279.1"/>
    </source>
</evidence>
<name>A0ABS3T0K6_9FLAO</name>
<dbReference type="InterPro" id="IPR051682">
    <property type="entry name" value="Mito_Persulfide_Diox"/>
</dbReference>
<comment type="caution">
    <text evidence="3">The sequence shown here is derived from an EMBL/GenBank/DDBJ whole genome shotgun (WGS) entry which is preliminary data.</text>
</comment>
<dbReference type="PANTHER" id="PTHR43084:SF1">
    <property type="entry name" value="PERSULFIDE DIOXYGENASE ETHE1, MITOCHONDRIAL"/>
    <property type="match status" value="1"/>
</dbReference>
<dbReference type="PROSITE" id="PS50206">
    <property type="entry name" value="RHODANESE_3"/>
    <property type="match status" value="2"/>
</dbReference>
<dbReference type="Gene3D" id="3.60.15.10">
    <property type="entry name" value="Ribonuclease Z/Hydroxyacylglutathione hydrolase-like"/>
    <property type="match status" value="1"/>
</dbReference>
<dbReference type="RefSeq" id="WP_208153251.1">
    <property type="nucleotide sequence ID" value="NZ_JAGEVF010000003.1"/>
</dbReference>
<dbReference type="InterPro" id="IPR036873">
    <property type="entry name" value="Rhodanese-like_dom_sf"/>
</dbReference>
<dbReference type="CDD" id="cd00158">
    <property type="entry name" value="RHOD"/>
    <property type="match status" value="2"/>
</dbReference>
<keyword evidence="1" id="KW-0479">Metal-binding</keyword>
<dbReference type="SUPFAM" id="SSF52821">
    <property type="entry name" value="Rhodanese/Cell cycle control phosphatase"/>
    <property type="match status" value="2"/>
</dbReference>
<dbReference type="Pfam" id="PF00753">
    <property type="entry name" value="Lactamase_B"/>
    <property type="match status" value="1"/>
</dbReference>
<dbReference type="SUPFAM" id="SSF56281">
    <property type="entry name" value="Metallo-hydrolase/oxidoreductase"/>
    <property type="match status" value="1"/>
</dbReference>
<dbReference type="PANTHER" id="PTHR43084">
    <property type="entry name" value="PERSULFIDE DIOXYGENASE ETHE1"/>
    <property type="match status" value="1"/>
</dbReference>
<dbReference type="InterPro" id="IPR001763">
    <property type="entry name" value="Rhodanese-like_dom"/>
</dbReference>
<dbReference type="Proteomes" id="UP000676776">
    <property type="component" value="Unassembled WGS sequence"/>
</dbReference>
<accession>A0ABS3T0K6</accession>
<feature type="domain" description="Rhodanese" evidence="2">
    <location>
        <begin position="268"/>
        <end position="359"/>
    </location>
</feature>
<gene>
    <name evidence="3" type="ORF">J4050_05945</name>
</gene>
<dbReference type="InterPro" id="IPR044528">
    <property type="entry name" value="POD-like_MBL-fold"/>
</dbReference>
<dbReference type="CDD" id="cd07724">
    <property type="entry name" value="POD-like_MBL-fold"/>
    <property type="match status" value="1"/>
</dbReference>
<dbReference type="SMART" id="SM00450">
    <property type="entry name" value="RHOD"/>
    <property type="match status" value="2"/>
</dbReference>
<evidence type="ECO:0000313" key="4">
    <source>
        <dbReference type="Proteomes" id="UP000676776"/>
    </source>
</evidence>
<dbReference type="Pfam" id="PF00581">
    <property type="entry name" value="Rhodanese"/>
    <property type="match status" value="2"/>
</dbReference>
<evidence type="ECO:0000259" key="2">
    <source>
        <dbReference type="PROSITE" id="PS50206"/>
    </source>
</evidence>
<protein>
    <submittedName>
        <fullName evidence="3">MBL fold metallo-hydrolase</fullName>
    </submittedName>
</protein>
<proteinExistence type="predicted"/>
<keyword evidence="4" id="KW-1185">Reference proteome</keyword>
<dbReference type="InterPro" id="IPR001279">
    <property type="entry name" value="Metallo-B-lactamas"/>
</dbReference>
<feature type="domain" description="Rhodanese" evidence="2">
    <location>
        <begin position="373"/>
        <end position="461"/>
    </location>
</feature>
<sequence>MKIEQLYTGCLAQGAYYIESDGEVAIIDPLRETQQYMDKAKANNSEIKYILETHFHADFVSGHVDLAKKTGASIVFGPGATTDYDIHSAKDGEVLQLGKVSLKVLHTPGHTLESTTYLLRDENGKDHAIFSGDTLFLGDVGRPDLAIKSDLTKEDLAAMLYDSLRTKIMTLADDVIVYPAHGAGSACGKNLSKETVGILGEQKKTNYALREDMTKAEFVKEVLDGIAPPPQYFAKNAMMNKMGYNTFDSILKTGDNALNPEDFEAMANHESALVLDVRPQSEYIKSHIPNSIFIGLNGQFAPWVGALITDIKQPILLVVPEGKSAEAVTRLSRVGYDNTLGYLEGGIEAWKNAGKDIDTLESISAEEFAEKAKATEINILDVRKDGEYKSSHLENAQHFALDFINEQMNAVDRNKTYHIHCAGGYRSVIAASILKARGFNNLIDVAGGFGAIKKTDLPLTDFVCPSTL</sequence>
<dbReference type="InterPro" id="IPR036866">
    <property type="entry name" value="RibonucZ/Hydroxyglut_hydro"/>
</dbReference>
<organism evidence="3 4">
    <name type="scientific">Winogradskyella pelagia</name>
    <dbReference type="NCBI Taxonomy" id="2819984"/>
    <lineage>
        <taxon>Bacteria</taxon>
        <taxon>Pseudomonadati</taxon>
        <taxon>Bacteroidota</taxon>
        <taxon>Flavobacteriia</taxon>
        <taxon>Flavobacteriales</taxon>
        <taxon>Flavobacteriaceae</taxon>
        <taxon>Winogradskyella</taxon>
    </lineage>
</organism>
<evidence type="ECO:0000256" key="1">
    <source>
        <dbReference type="ARBA" id="ARBA00022723"/>
    </source>
</evidence>
<dbReference type="EMBL" id="JAGEVF010000003">
    <property type="protein sequence ID" value="MBO3116279.1"/>
    <property type="molecule type" value="Genomic_DNA"/>
</dbReference>
<dbReference type="SMART" id="SM00849">
    <property type="entry name" value="Lactamase_B"/>
    <property type="match status" value="1"/>
</dbReference>
<dbReference type="Gene3D" id="3.40.250.10">
    <property type="entry name" value="Rhodanese-like domain"/>
    <property type="match status" value="2"/>
</dbReference>